<organism evidence="2 3">
    <name type="scientific">Qipengyuania nanhaisediminis</name>
    <dbReference type="NCBI Taxonomy" id="604088"/>
    <lineage>
        <taxon>Bacteria</taxon>
        <taxon>Pseudomonadati</taxon>
        <taxon>Pseudomonadota</taxon>
        <taxon>Alphaproteobacteria</taxon>
        <taxon>Sphingomonadales</taxon>
        <taxon>Erythrobacteraceae</taxon>
        <taxon>Qipengyuania</taxon>
    </lineage>
</organism>
<proteinExistence type="predicted"/>
<dbReference type="OrthoDB" id="7441080at2"/>
<gene>
    <name evidence="2" type="ORF">SAMN04488060_0471</name>
</gene>
<evidence type="ECO:0000313" key="3">
    <source>
        <dbReference type="Proteomes" id="UP000199331"/>
    </source>
</evidence>
<evidence type="ECO:0000256" key="1">
    <source>
        <dbReference type="SAM" id="MobiDB-lite"/>
    </source>
</evidence>
<accession>A0A1I5KR51</accession>
<sequence length="670" mass="72941">MDRFGGAFDAQDAQDHLDDFVEEDGVDLDPPPSPVGQDERRMQVRAYNHWASLLGDANYPDIEDLEPELLDDFGPYSVLLDFTSGVENPAVRFVGDELRQECDVDGELTHLEDVSPRSLLSRITDHYMQIIANEAPIGFEAEFVNQRGVTILYRGILLPYSSNNESIDFIFGVINWKELADAKTADELLLQIDQALAGEDDLEESDDSDIDDVLDLTQPAENLSAEDDDDWDQEDDVFDLGTAEVVEEDIEEALPAPSFGDTGTEDLPARKERGVDALGNPLGSLAPDPGSEDADMDDGDFDSGMKTAADYGLPDWDDEEIEDEDVEDVVDPLADENAGSSLMSLVSRGERDKKTVDLSTISAASDPQSSPIPQAYEPEEPAEPFEIAAHQPFEAPELAEETAAESVEHVDTDDSVAQLDLEGAIEEAPASVAGGDVEELPVRTDDDPIVVEAAEDAAVIAAAEEVAPEGLYDCLAAARELAQAAQSTEDRSRKALYAAVGLAYDFSLEAQNSPEDFGEIIADNGLTVQDRAPMTPIVKLVFGADYDKTRLTEYAAVLTHAHRVGIERGHLAEFLREAEGGLKGVVQAERRARKEEQGKPVEDDGTGIRETLAKKLRAIEPAQLEDIDAEGPEFALVMVRRTETGELVVVGELEEDRVLLEKAARKLLAK</sequence>
<keyword evidence="3" id="KW-1185">Reference proteome</keyword>
<dbReference type="EMBL" id="FOWZ01000001">
    <property type="protein sequence ID" value="SFO87554.1"/>
    <property type="molecule type" value="Genomic_DNA"/>
</dbReference>
<feature type="region of interest" description="Disordered" evidence="1">
    <location>
        <begin position="275"/>
        <end position="299"/>
    </location>
</feature>
<evidence type="ECO:0000313" key="2">
    <source>
        <dbReference type="EMBL" id="SFO87554.1"/>
    </source>
</evidence>
<reference evidence="3" key="1">
    <citation type="submission" date="2016-10" db="EMBL/GenBank/DDBJ databases">
        <authorList>
            <person name="Varghese N."/>
            <person name="Submissions S."/>
        </authorList>
    </citation>
    <scope>NUCLEOTIDE SEQUENCE [LARGE SCALE GENOMIC DNA]</scope>
    <source>
        <strain evidence="3">CGMCC 1.7715</strain>
    </source>
</reference>
<feature type="region of interest" description="Disordered" evidence="1">
    <location>
        <begin position="333"/>
        <end position="381"/>
    </location>
</feature>
<evidence type="ECO:0008006" key="4">
    <source>
        <dbReference type="Google" id="ProtNLM"/>
    </source>
</evidence>
<name>A0A1I5KR51_9SPHN</name>
<dbReference type="AlphaFoldDB" id="A0A1I5KR51"/>
<dbReference type="RefSeq" id="WP_090476941.1">
    <property type="nucleotide sequence ID" value="NZ_FOWZ01000001.1"/>
</dbReference>
<protein>
    <recommendedName>
        <fullName evidence="4">PAS domain-containing protein</fullName>
    </recommendedName>
</protein>
<dbReference type="STRING" id="604088.SAMN04488060_0471"/>
<dbReference type="Proteomes" id="UP000199331">
    <property type="component" value="Unassembled WGS sequence"/>
</dbReference>
<feature type="compositionally biased region" description="Acidic residues" evidence="1">
    <location>
        <begin position="290"/>
        <end position="299"/>
    </location>
</feature>
<feature type="compositionally biased region" description="Polar residues" evidence="1">
    <location>
        <begin position="357"/>
        <end position="369"/>
    </location>
</feature>